<feature type="transmembrane region" description="Helical" evidence="1">
    <location>
        <begin position="6"/>
        <end position="28"/>
    </location>
</feature>
<evidence type="ECO:0000256" key="1">
    <source>
        <dbReference type="SAM" id="Phobius"/>
    </source>
</evidence>
<organism evidence="2 3">
    <name type="scientific">Effrenium voratum</name>
    <dbReference type="NCBI Taxonomy" id="2562239"/>
    <lineage>
        <taxon>Eukaryota</taxon>
        <taxon>Sar</taxon>
        <taxon>Alveolata</taxon>
        <taxon>Dinophyceae</taxon>
        <taxon>Suessiales</taxon>
        <taxon>Symbiodiniaceae</taxon>
        <taxon>Effrenium</taxon>
    </lineage>
</organism>
<accession>A0AA36HQE2</accession>
<name>A0AA36HQE2_9DINO</name>
<keyword evidence="3" id="KW-1185">Reference proteome</keyword>
<keyword evidence="1" id="KW-0472">Membrane</keyword>
<sequence>MGDSKLPVFFAIALADGICAVLWFMSISLDDPPFETESELTGAFLGLLALVGTGLSFAVAANESLAVWGLVALMKAFYLFGTLSLCMYMMTVKSHKLHKNYGYFLVGMPALLSAVVSLVYAFTSLSRELGSSPARRVPPQTQMRQMHQMHQMHMQTHPMHAGQAQPFTAPYAQPHYGCPPPHPPMPYQSPMPPMSPMPGPARPQRHLVMLL</sequence>
<keyword evidence="1" id="KW-0812">Transmembrane</keyword>
<gene>
    <name evidence="2" type="ORF">EVOR1521_LOCUS2778</name>
</gene>
<feature type="transmembrane region" description="Helical" evidence="1">
    <location>
        <begin position="40"/>
        <end position="61"/>
    </location>
</feature>
<evidence type="ECO:0000313" key="2">
    <source>
        <dbReference type="EMBL" id="CAJ1372772.1"/>
    </source>
</evidence>
<dbReference type="Proteomes" id="UP001178507">
    <property type="component" value="Unassembled WGS sequence"/>
</dbReference>
<proteinExistence type="predicted"/>
<feature type="transmembrane region" description="Helical" evidence="1">
    <location>
        <begin position="67"/>
        <end position="89"/>
    </location>
</feature>
<dbReference type="EMBL" id="CAUJNA010000155">
    <property type="protein sequence ID" value="CAJ1372772.1"/>
    <property type="molecule type" value="Genomic_DNA"/>
</dbReference>
<protein>
    <submittedName>
        <fullName evidence="2">Uncharacterized protein</fullName>
    </submittedName>
</protein>
<feature type="transmembrane region" description="Helical" evidence="1">
    <location>
        <begin position="101"/>
        <end position="122"/>
    </location>
</feature>
<reference evidence="2" key="1">
    <citation type="submission" date="2023-08" db="EMBL/GenBank/DDBJ databases">
        <authorList>
            <person name="Chen Y."/>
            <person name="Shah S."/>
            <person name="Dougan E. K."/>
            <person name="Thang M."/>
            <person name="Chan C."/>
        </authorList>
    </citation>
    <scope>NUCLEOTIDE SEQUENCE</scope>
</reference>
<dbReference type="AlphaFoldDB" id="A0AA36HQE2"/>
<evidence type="ECO:0000313" key="3">
    <source>
        <dbReference type="Proteomes" id="UP001178507"/>
    </source>
</evidence>
<keyword evidence="1" id="KW-1133">Transmembrane helix</keyword>
<comment type="caution">
    <text evidence="2">The sequence shown here is derived from an EMBL/GenBank/DDBJ whole genome shotgun (WGS) entry which is preliminary data.</text>
</comment>